<protein>
    <submittedName>
        <fullName evidence="3">LAME_0E06260g1_1</fullName>
    </submittedName>
</protein>
<dbReference type="InterPro" id="IPR013176">
    <property type="entry name" value="Ccz1"/>
</dbReference>
<evidence type="ECO:0000256" key="1">
    <source>
        <dbReference type="ARBA" id="ARBA00005352"/>
    </source>
</evidence>
<gene>
    <name evidence="3" type="ORF">LAME_0E06260G</name>
</gene>
<dbReference type="InterPro" id="IPR043987">
    <property type="entry name" value="CCZ1/INTU/HSP4_longin_1"/>
</dbReference>
<dbReference type="GO" id="GO:0035658">
    <property type="term" value="C:Mon1-Ccz1 complex"/>
    <property type="evidence" value="ECO:0007669"/>
    <property type="project" value="InterPro"/>
</dbReference>
<evidence type="ECO:0000313" key="4">
    <source>
        <dbReference type="Proteomes" id="UP000191144"/>
    </source>
</evidence>
<reference evidence="4" key="1">
    <citation type="submission" date="2016-03" db="EMBL/GenBank/DDBJ databases">
        <authorList>
            <person name="Devillers Hugo."/>
        </authorList>
    </citation>
    <scope>NUCLEOTIDE SEQUENCE [LARGE SCALE GENOMIC DNA]</scope>
</reference>
<comment type="similarity">
    <text evidence="1">Belongs to the CCZ1 family.</text>
</comment>
<organism evidence="3 4">
    <name type="scientific">Lachancea meyersii CBS 8951</name>
    <dbReference type="NCBI Taxonomy" id="1266667"/>
    <lineage>
        <taxon>Eukaryota</taxon>
        <taxon>Fungi</taxon>
        <taxon>Dikarya</taxon>
        <taxon>Ascomycota</taxon>
        <taxon>Saccharomycotina</taxon>
        <taxon>Saccharomycetes</taxon>
        <taxon>Saccharomycetales</taxon>
        <taxon>Saccharomycetaceae</taxon>
        <taxon>Lachancea</taxon>
    </lineage>
</organism>
<sequence length="644" mass="73379">MLDFITVFNPSYITKEEDAEKQLLLFHTFQEVEEGRNLSLNEKIAQLGVIQALWQFSGTFAESQDMSESVIELEDRVLCTIVVENGFFVTLGIAAAELDIPANYFAANLRHCYDFSVLQFGLWSGFTSRKQLTDRLNEFLVPFWTELNLMPHHLWYKGFMNCWPHCYKVADIEDNAKTDASSSSSSSWEADLKQQVLLDDSSFLGLQDLLIYHLPKATSGKSYKLYGLVRSFTPNFDSLPQFSNWIEHLDNVYTRLSSHVLAGNVQFKEAAEEEPTVLANNSEDLSTTQSIMDQSRKLYNNFTYPLSFAHDAVHEVGNMTGISSSMSLLSDLMPKIPSWKIWPNSDDKKAKAARSEFLISPLSASFLPESYKVKKMHLSYDGVLQSFNCLFWFYNEALVVLVYKENFGKIWDHEYLHDTHFKLSQCISKLYTSHLNATHNGVPDSFCYAIISKNTRRLRSSFPLNTAQENSTKTSTLELVVSGLDEFLAIGTNRKTSVATLHPLQASANSEDESGKQPWGLSLMGGIFKKGPADDASKKYGETFLDDIPEEKLRFLHLDINKFINTLNTSKRAPDLKEEKLIKLNNGVLCFLSETSKEIVVLVENWFDKKPSKSKRSPRDGNNLVQYMGTEVFKWWQKNKRTQT</sequence>
<dbReference type="Proteomes" id="UP000191144">
    <property type="component" value="Chromosome E"/>
</dbReference>
<accession>A0A1G4JHT1</accession>
<dbReference type="Pfam" id="PF19031">
    <property type="entry name" value="Intu_longin_1"/>
    <property type="match status" value="1"/>
</dbReference>
<dbReference type="EMBL" id="LT598481">
    <property type="protein sequence ID" value="SCU89940.1"/>
    <property type="molecule type" value="Genomic_DNA"/>
</dbReference>
<dbReference type="AlphaFoldDB" id="A0A1G4JHT1"/>
<keyword evidence="4" id="KW-1185">Reference proteome</keyword>
<dbReference type="PANTHER" id="PTHR13056:SF0">
    <property type="entry name" value="VACUOLAR FUSION PROTEIN CCZ1 HOMOLOG-RELATED"/>
    <property type="match status" value="1"/>
</dbReference>
<name>A0A1G4JHT1_9SACH</name>
<feature type="domain" description="CCZ1/INTU/HSP4 first Longin" evidence="2">
    <location>
        <begin position="2"/>
        <end position="121"/>
    </location>
</feature>
<evidence type="ECO:0000259" key="2">
    <source>
        <dbReference type="Pfam" id="PF19031"/>
    </source>
</evidence>
<dbReference type="OrthoDB" id="240546at2759"/>
<dbReference type="PANTHER" id="PTHR13056">
    <property type="entry name" value="VACUOLAR FUSION PROTEIN CCZ1 HOMOLOG-RELATED"/>
    <property type="match status" value="1"/>
</dbReference>
<evidence type="ECO:0000313" key="3">
    <source>
        <dbReference type="EMBL" id="SCU89940.1"/>
    </source>
</evidence>
<proteinExistence type="inferred from homology"/>
<dbReference type="GO" id="GO:0016192">
    <property type="term" value="P:vesicle-mediated transport"/>
    <property type="evidence" value="ECO:0007669"/>
    <property type="project" value="InterPro"/>
</dbReference>